<feature type="transmembrane region" description="Helical" evidence="1">
    <location>
        <begin position="275"/>
        <end position="296"/>
    </location>
</feature>
<feature type="transmembrane region" description="Helical" evidence="1">
    <location>
        <begin position="206"/>
        <end position="224"/>
    </location>
</feature>
<keyword evidence="1" id="KW-0812">Transmembrane</keyword>
<accession>A0A6I0LLA8</accession>
<keyword evidence="1" id="KW-0472">Membrane</keyword>
<dbReference type="AlphaFoldDB" id="A0A6I0LLA8"/>
<dbReference type="InterPro" id="IPR002760">
    <property type="entry name" value="O_anti_polymase"/>
</dbReference>
<reference evidence="3" key="2">
    <citation type="submission" date="2022-10" db="EMBL/GenBank/DDBJ databases">
        <title>Human gut microbiome strain richness.</title>
        <authorList>
            <person name="Chen-Liaw A."/>
        </authorList>
    </citation>
    <scope>NUCLEOTIDE SEQUENCE</scope>
    <source>
        <strain evidence="3">1001713st2_A4_1001713B170214_170313</strain>
    </source>
</reference>
<evidence type="ECO:0000313" key="4">
    <source>
        <dbReference type="Proteomes" id="UP000487989"/>
    </source>
</evidence>
<reference evidence="2 4" key="1">
    <citation type="journal article" date="2019" name="Nat. Med.">
        <title>A library of human gut bacterial isolates paired with longitudinal multiomics data enables mechanistic microbiome research.</title>
        <authorList>
            <person name="Poyet M."/>
            <person name="Groussin M."/>
            <person name="Gibbons S.M."/>
            <person name="Avila-Pacheco J."/>
            <person name="Jiang X."/>
            <person name="Kearney S.M."/>
            <person name="Perrotta A.R."/>
            <person name="Berdy B."/>
            <person name="Zhao S."/>
            <person name="Lieberman T.D."/>
            <person name="Swanson P.K."/>
            <person name="Smith M."/>
            <person name="Roesemann S."/>
            <person name="Alexander J.E."/>
            <person name="Rich S.A."/>
            <person name="Livny J."/>
            <person name="Vlamakis H."/>
            <person name="Clish C."/>
            <person name="Bullock K."/>
            <person name="Deik A."/>
            <person name="Scott J."/>
            <person name="Pierce K.A."/>
            <person name="Xavier R.J."/>
            <person name="Alm E.J."/>
        </authorList>
    </citation>
    <scope>NUCLEOTIDE SEQUENCE [LARGE SCALE GENOMIC DNA]</scope>
    <source>
        <strain evidence="2 4">BIOML-A3</strain>
    </source>
</reference>
<feature type="transmembrane region" description="Helical" evidence="1">
    <location>
        <begin position="362"/>
        <end position="380"/>
    </location>
</feature>
<evidence type="ECO:0000313" key="2">
    <source>
        <dbReference type="EMBL" id="KAB4251251.1"/>
    </source>
</evidence>
<feature type="transmembrane region" description="Helical" evidence="1">
    <location>
        <begin position="339"/>
        <end position="356"/>
    </location>
</feature>
<name>A0A6I0LLA8_BACUN</name>
<protein>
    <submittedName>
        <fullName evidence="3">O-antigen ligase</fullName>
    </submittedName>
    <submittedName>
        <fullName evidence="2">Oligosaccharide repeat unit polymerase</fullName>
    </submittedName>
</protein>
<feature type="transmembrane region" description="Helical" evidence="1">
    <location>
        <begin position="26"/>
        <end position="44"/>
    </location>
</feature>
<organism evidence="2 4">
    <name type="scientific">Bacteroides uniformis</name>
    <dbReference type="NCBI Taxonomy" id="820"/>
    <lineage>
        <taxon>Bacteria</taxon>
        <taxon>Pseudomonadati</taxon>
        <taxon>Bacteroidota</taxon>
        <taxon>Bacteroidia</taxon>
        <taxon>Bacteroidales</taxon>
        <taxon>Bacteroidaceae</taxon>
        <taxon>Bacteroides</taxon>
    </lineage>
</organism>
<dbReference type="EMBL" id="JAQNSG010000022">
    <property type="protein sequence ID" value="MDC1881971.1"/>
    <property type="molecule type" value="Genomic_DNA"/>
</dbReference>
<gene>
    <name evidence="2" type="ORF">GAP48_14335</name>
    <name evidence="3" type="ORF">POZ24_18430</name>
</gene>
<dbReference type="GO" id="GO:0016874">
    <property type="term" value="F:ligase activity"/>
    <property type="evidence" value="ECO:0007669"/>
    <property type="project" value="UniProtKB-KW"/>
</dbReference>
<feature type="transmembrane region" description="Helical" evidence="1">
    <location>
        <begin position="308"/>
        <end position="332"/>
    </location>
</feature>
<keyword evidence="3" id="KW-0436">Ligase</keyword>
<feature type="transmembrane region" description="Helical" evidence="1">
    <location>
        <begin position="135"/>
        <end position="155"/>
    </location>
</feature>
<comment type="caution">
    <text evidence="2">The sequence shown here is derived from an EMBL/GenBank/DDBJ whole genome shotgun (WGS) entry which is preliminary data.</text>
</comment>
<feature type="transmembrane region" description="Helical" evidence="1">
    <location>
        <begin position="56"/>
        <end position="77"/>
    </location>
</feature>
<sequence length="395" mass="46055">MLELSCFFILLLFLFCYFYTKSFFHPSVIICSVWGGLLLAYSFFDHPLYDLSNRFFYVLWLWILPFCLCSLAFSRRVIKISCKIKSNDFNAEVFKKLYPYVIGFSLCFIFLFIFYSRGEIAAIRELLLEEELPPLLKLGFYLSSFFSIYTFYAILNYKYLSKKKIVMLLVLILIISLLKSNKTSFIALFCGILYCLYKNGKLRIKYLLISILVLLGLVSLVSIGRADYNFESDSGVLNFVYIYTLSPLTAFDSLINNEITISEGTIGSSTFTFLYKILAIFGIPLKFSDLGTWVYVPLPTNVFTTLRGFYMDFGCWGVTLISAFLGSIWGVLYKFQEKNYGIFVMFYASMVFSLFIQFFGDYFFYTMSVTIQYLFFSFLLQSKFKVKKKLHQNKK</sequence>
<feature type="transmembrane region" description="Helical" evidence="1">
    <location>
        <begin position="97"/>
        <end position="115"/>
    </location>
</feature>
<dbReference type="NCBIfam" id="TIGR04370">
    <property type="entry name" value="glyco_rpt_poly"/>
    <property type="match status" value="1"/>
</dbReference>
<dbReference type="Proteomes" id="UP000487989">
    <property type="component" value="Unassembled WGS sequence"/>
</dbReference>
<dbReference type="EMBL" id="WCTJ01000023">
    <property type="protein sequence ID" value="KAB4251251.1"/>
    <property type="molecule type" value="Genomic_DNA"/>
</dbReference>
<evidence type="ECO:0000256" key="1">
    <source>
        <dbReference type="SAM" id="Phobius"/>
    </source>
</evidence>
<evidence type="ECO:0000313" key="3">
    <source>
        <dbReference type="EMBL" id="MDC1881971.1"/>
    </source>
</evidence>
<dbReference type="Proteomes" id="UP001213309">
    <property type="component" value="Unassembled WGS sequence"/>
</dbReference>
<dbReference type="Pfam" id="PF01901">
    <property type="entry name" value="O_anti_polymase"/>
    <property type="match status" value="1"/>
</dbReference>
<feature type="transmembrane region" description="Helical" evidence="1">
    <location>
        <begin position="167"/>
        <end position="194"/>
    </location>
</feature>
<keyword evidence="1" id="KW-1133">Transmembrane helix</keyword>
<proteinExistence type="predicted"/>
<dbReference type="RefSeq" id="WP_081028966.1">
    <property type="nucleotide sequence ID" value="NZ_CYYO01000002.1"/>
</dbReference>